<evidence type="ECO:0000313" key="3">
    <source>
        <dbReference type="Proteomes" id="UP000248330"/>
    </source>
</evidence>
<dbReference type="GO" id="GO:0003677">
    <property type="term" value="F:DNA binding"/>
    <property type="evidence" value="ECO:0007669"/>
    <property type="project" value="InterPro"/>
</dbReference>
<dbReference type="Gene3D" id="1.10.10.10">
    <property type="entry name" value="Winged helix-like DNA-binding domain superfamily/Winged helix DNA-binding domain"/>
    <property type="match status" value="1"/>
</dbReference>
<dbReference type="InterPro" id="IPR016032">
    <property type="entry name" value="Sig_transdc_resp-reg_C-effctor"/>
</dbReference>
<evidence type="ECO:0000259" key="1">
    <source>
        <dbReference type="SMART" id="SM00421"/>
    </source>
</evidence>
<reference evidence="2 3" key="1">
    <citation type="submission" date="2018-04" db="EMBL/GenBank/DDBJ databases">
        <title>Genomic Encyclopedia of Type Strains, Phase IV (KMG-IV): sequencing the most valuable type-strain genomes for metagenomic binning, comparative biology and taxonomic classification.</title>
        <authorList>
            <person name="Goeker M."/>
        </authorList>
    </citation>
    <scope>NUCLEOTIDE SEQUENCE [LARGE SCALE GENOMIC DNA]</scope>
    <source>
        <strain evidence="2 3">DSM 104150</strain>
    </source>
</reference>
<keyword evidence="3" id="KW-1185">Reference proteome</keyword>
<dbReference type="EMBL" id="QICN01000002">
    <property type="protein sequence ID" value="PXV70657.1"/>
    <property type="molecule type" value="Genomic_DNA"/>
</dbReference>
<dbReference type="SUPFAM" id="SSF46894">
    <property type="entry name" value="C-terminal effector domain of the bipartite response regulators"/>
    <property type="match status" value="1"/>
</dbReference>
<dbReference type="InterPro" id="IPR000792">
    <property type="entry name" value="Tscrpt_reg_LuxR_C"/>
</dbReference>
<dbReference type="SMART" id="SM00421">
    <property type="entry name" value="HTH_LUXR"/>
    <property type="match status" value="1"/>
</dbReference>
<dbReference type="InterPro" id="IPR036388">
    <property type="entry name" value="WH-like_DNA-bd_sf"/>
</dbReference>
<dbReference type="GO" id="GO:0006355">
    <property type="term" value="P:regulation of DNA-templated transcription"/>
    <property type="evidence" value="ECO:0007669"/>
    <property type="project" value="InterPro"/>
</dbReference>
<dbReference type="Proteomes" id="UP000248330">
    <property type="component" value="Unassembled WGS sequence"/>
</dbReference>
<name>A0A318EDK3_9GAMM</name>
<accession>A0A318EDK3</accession>
<protein>
    <submittedName>
        <fullName evidence="2">LuxR family transcriptional regulator</fullName>
    </submittedName>
</protein>
<feature type="domain" description="HTH luxR-type" evidence="1">
    <location>
        <begin position="350"/>
        <end position="407"/>
    </location>
</feature>
<evidence type="ECO:0000313" key="2">
    <source>
        <dbReference type="EMBL" id="PXV70657.1"/>
    </source>
</evidence>
<comment type="caution">
    <text evidence="2">The sequence shown here is derived from an EMBL/GenBank/DDBJ whole genome shotgun (WGS) entry which is preliminary data.</text>
</comment>
<gene>
    <name evidence="2" type="ORF">C8D93_102516</name>
</gene>
<sequence length="415" mass="45806">MAARARASTVSYLQARRSGGSTAMSAAEAEGTPLFDLQQIDSLLGAIYEGPTESPPWQSAMQLLRTQLRAAHVTLMLRPPSQDSAGVMINTGPVTAQGVESYETHFFSLDPFVRLPEGEVVTAEELIGRQWLQSAVYQEYLKPLDIRHLLGADIYTRDGIECRLRVTRSHNAGPFSDEDKALCRFLLPHLKRSIQLHARLDFLECERSLFAGTVNRMLLGMLSFAQDGSLIETNQEARRILAEKDGIWLTGSTLCVDSSQESRELQRMIRSALADSGALPAEEGTDNEGAGVVEAMSITRPSGRAKLGVLVRAVPMGQWSESRQRPAVVVFLRDPESNAAQPSQELVRRLFGLTRMEAQLALLLAEGFTLDEAAEKMNVRRNTARTHLRSIFCKTGVTRQTMLVRLLLNSVLTLG</sequence>
<dbReference type="AlphaFoldDB" id="A0A318EDK3"/>
<proteinExistence type="predicted"/>
<organism evidence="2 3">
    <name type="scientific">Sinimarinibacterium flocculans</name>
    <dbReference type="NCBI Taxonomy" id="985250"/>
    <lineage>
        <taxon>Bacteria</taxon>
        <taxon>Pseudomonadati</taxon>
        <taxon>Pseudomonadota</taxon>
        <taxon>Gammaproteobacteria</taxon>
        <taxon>Nevskiales</taxon>
        <taxon>Nevskiaceae</taxon>
        <taxon>Sinimarinibacterium</taxon>
    </lineage>
</organism>